<evidence type="ECO:0000256" key="1">
    <source>
        <dbReference type="ARBA" id="ARBA00004123"/>
    </source>
</evidence>
<evidence type="ECO:0000256" key="7">
    <source>
        <dbReference type="ARBA" id="ARBA00023242"/>
    </source>
</evidence>
<dbReference type="KEGG" id="phu:Phum_PHUM129120"/>
<dbReference type="Proteomes" id="UP000009046">
    <property type="component" value="Unassembled WGS sequence"/>
</dbReference>
<dbReference type="PANTHER" id="PTHR10782">
    <property type="entry name" value="ZINC FINGER MIZ DOMAIN-CONTAINING PROTEIN"/>
    <property type="match status" value="1"/>
</dbReference>
<dbReference type="Pfam" id="PF02891">
    <property type="entry name" value="zf-MIZ"/>
    <property type="match status" value="1"/>
</dbReference>
<proteinExistence type="predicted"/>
<feature type="region of interest" description="Disordered" evidence="9">
    <location>
        <begin position="1"/>
        <end position="23"/>
    </location>
</feature>
<name>E0VE83_PEDHC</name>
<dbReference type="PANTHER" id="PTHR10782:SF4">
    <property type="entry name" value="TONALLI, ISOFORM E"/>
    <property type="match status" value="1"/>
</dbReference>
<dbReference type="RefSeq" id="XP_002424427.1">
    <property type="nucleotide sequence ID" value="XM_002424382.1"/>
</dbReference>
<dbReference type="AlphaFoldDB" id="E0VE83"/>
<sequence>MHGMPHNVMGNQNYGGNFPNQRNHAPIGMNDPSNVMGNMNMGMNNFNAMNSMAPMGNMPMNGNMHCNMMGPGPGMNKMGIQGPGNQMYPRRISPYPSPAMHMNQKRGGGGGSGGGGSSGSGSGSGGGGSANSGGGGGSGNGGGVYSGPGPGGPGSGPMQSGFGPNNPNQGYGNTRSNVSSQYQNQSGMQNMGPGVGSFVHGSVVRVASGSPSGQDGSMRGNMSYQHNPLPGNPTPPLTPAGLMPPYVSPNADVKPNFVDIKPSLMMQKDDELRLTFPVRDGIILPPFRLEHNLAVSNHVFQLKPTVHQTLMWRSDLELQLKCFHHEDRQMNTNWPASVQVSVNATPLSIDRGENKTSHKPLYLKDVCQPGRNTIQITVSTCCCSHLFVLQLVHRPSVRSVLQGLLRKRLLTADHCIAKIKRNFSNNPTSGGSMSSDRDSVEQTALKVSMKCPITFKRITLPARGHDCKHIQCFDLESYLQLNCERGSWRCPVCNKPAQLEGLEVDQYMWGILNTLNSSEVEEVTIDSAANWKPAKSLSQGIKTEDENESCGGSKKLNKAMSPGSMTLPTLNSWDNMNQAMSPYIPPDMNSIASGSMMSNNNPPSYGNSPLNRGNCYDVVSSPLGNKYSNGGGPLTHMNDSINTLDPLNAIEKSLNEQMPNTPHTPHTPHTPVGTPHTPSGPPSVPSNDISNHNNCGDVTTTSDHSTDLPSDLNFDPAAVIDGEGTGQEALNLLPDNVVDPMELLSYLDPPDLATPPSSGASSTGHAGVATNDDILALFE</sequence>
<organism>
    <name type="scientific">Pediculus humanus subsp. corporis</name>
    <name type="common">Body louse</name>
    <dbReference type="NCBI Taxonomy" id="121224"/>
    <lineage>
        <taxon>Eukaryota</taxon>
        <taxon>Metazoa</taxon>
        <taxon>Ecdysozoa</taxon>
        <taxon>Arthropoda</taxon>
        <taxon>Hexapoda</taxon>
        <taxon>Insecta</taxon>
        <taxon>Pterygota</taxon>
        <taxon>Neoptera</taxon>
        <taxon>Paraneoptera</taxon>
        <taxon>Psocodea</taxon>
        <taxon>Troctomorpha</taxon>
        <taxon>Phthiraptera</taxon>
        <taxon>Anoplura</taxon>
        <taxon>Pediculidae</taxon>
        <taxon>Pediculus</taxon>
    </lineage>
</organism>
<dbReference type="EnsemblMetazoa" id="PHUM129120-RA">
    <property type="protein sequence ID" value="PHUM129120-PA"/>
    <property type="gene ID" value="PHUM129120"/>
</dbReference>
<dbReference type="GO" id="GO:0008270">
    <property type="term" value="F:zinc ion binding"/>
    <property type="evidence" value="ECO:0007669"/>
    <property type="project" value="UniProtKB-KW"/>
</dbReference>
<keyword evidence="6" id="KW-0832">Ubl conjugation</keyword>
<dbReference type="InParanoid" id="E0VE83"/>
<dbReference type="CTD" id="8234046"/>
<dbReference type="GO" id="GO:0003712">
    <property type="term" value="F:transcription coregulator activity"/>
    <property type="evidence" value="ECO:0007669"/>
    <property type="project" value="TreeGrafter"/>
</dbReference>
<feature type="compositionally biased region" description="Polar residues" evidence="9">
    <location>
        <begin position="9"/>
        <end position="23"/>
    </location>
</feature>
<comment type="subcellular location">
    <subcellularLocation>
        <location evidence="1">Nucleus</location>
    </subcellularLocation>
</comment>
<dbReference type="GO" id="GO:0061665">
    <property type="term" value="F:SUMO ligase activity"/>
    <property type="evidence" value="ECO:0007669"/>
    <property type="project" value="TreeGrafter"/>
</dbReference>
<keyword evidence="13" id="KW-1185">Reference proteome</keyword>
<feature type="region of interest" description="Disordered" evidence="9">
    <location>
        <begin position="82"/>
        <end position="196"/>
    </location>
</feature>
<evidence type="ECO:0000256" key="2">
    <source>
        <dbReference type="ARBA" id="ARBA00022499"/>
    </source>
</evidence>
<dbReference type="EMBL" id="AAZO01001503">
    <property type="status" value="NOT_ANNOTATED_CDS"/>
    <property type="molecule type" value="Genomic_DNA"/>
</dbReference>
<feature type="region of interest" description="Disordered" evidence="9">
    <location>
        <begin position="536"/>
        <end position="563"/>
    </location>
</feature>
<dbReference type="GO" id="GO:0000785">
    <property type="term" value="C:chromatin"/>
    <property type="evidence" value="ECO:0007669"/>
    <property type="project" value="TreeGrafter"/>
</dbReference>
<dbReference type="OMA" id="MANMGMH"/>
<dbReference type="eggNOG" id="KOG2169">
    <property type="taxonomic scope" value="Eukaryota"/>
</dbReference>
<dbReference type="PROSITE" id="PS51044">
    <property type="entry name" value="ZF_SP_RING"/>
    <property type="match status" value="1"/>
</dbReference>
<dbReference type="HOGENOM" id="CLU_009461_0_0_1"/>
<evidence type="ECO:0000313" key="13">
    <source>
        <dbReference type="Proteomes" id="UP000009046"/>
    </source>
</evidence>
<evidence type="ECO:0000256" key="9">
    <source>
        <dbReference type="SAM" id="MobiDB-lite"/>
    </source>
</evidence>
<keyword evidence="2" id="KW-1017">Isopeptide bond</keyword>
<dbReference type="FunCoup" id="E0VE83">
    <property type="interactions" value="372"/>
</dbReference>
<evidence type="ECO:0000256" key="4">
    <source>
        <dbReference type="ARBA" id="ARBA00022771"/>
    </source>
</evidence>
<dbReference type="Pfam" id="PF25527">
    <property type="entry name" value="GBD-like_ZMIZ1_ZMIZ2"/>
    <property type="match status" value="1"/>
</dbReference>
<feature type="compositionally biased region" description="Polar residues" evidence="9">
    <location>
        <begin position="686"/>
        <end position="703"/>
    </location>
</feature>
<reference evidence="12" key="3">
    <citation type="submission" date="2021-02" db="UniProtKB">
        <authorList>
            <consortium name="EnsemblMetazoa"/>
        </authorList>
    </citation>
    <scope>IDENTIFICATION</scope>
    <source>
        <strain evidence="12">USDA</strain>
    </source>
</reference>
<dbReference type="InterPro" id="IPR013083">
    <property type="entry name" value="Znf_RING/FYVE/PHD"/>
</dbReference>
<evidence type="ECO:0000256" key="5">
    <source>
        <dbReference type="ARBA" id="ARBA00022833"/>
    </source>
</evidence>
<evidence type="ECO:0000256" key="3">
    <source>
        <dbReference type="ARBA" id="ARBA00022723"/>
    </source>
</evidence>
<dbReference type="GO" id="GO:0016925">
    <property type="term" value="P:protein sumoylation"/>
    <property type="evidence" value="ECO:0007669"/>
    <property type="project" value="TreeGrafter"/>
</dbReference>
<keyword evidence="5" id="KW-0862">Zinc</keyword>
<dbReference type="VEuPathDB" id="VectorBase:PHUM129120"/>
<dbReference type="OrthoDB" id="27975at2759"/>
<reference evidence="11" key="2">
    <citation type="submission" date="2007-04" db="EMBL/GenBank/DDBJ databases">
        <title>The genome of the human body louse.</title>
        <authorList>
            <consortium name="The Human Body Louse Genome Consortium"/>
            <person name="Kirkness E."/>
            <person name="Walenz B."/>
            <person name="Hass B."/>
            <person name="Bruggner R."/>
            <person name="Strausberg R."/>
        </authorList>
    </citation>
    <scope>NUCLEOTIDE SEQUENCE</scope>
    <source>
        <strain evidence="11">USDA</strain>
    </source>
</reference>
<evidence type="ECO:0000259" key="10">
    <source>
        <dbReference type="PROSITE" id="PS51044"/>
    </source>
</evidence>
<dbReference type="GO" id="GO:0005634">
    <property type="term" value="C:nucleus"/>
    <property type="evidence" value="ECO:0007669"/>
    <property type="project" value="UniProtKB-SubCell"/>
</dbReference>
<dbReference type="GO" id="GO:0045944">
    <property type="term" value="P:positive regulation of transcription by RNA polymerase II"/>
    <property type="evidence" value="ECO:0007669"/>
    <property type="project" value="UniProtKB-ARBA"/>
</dbReference>
<dbReference type="EMBL" id="DS235088">
    <property type="protein sequence ID" value="EEB11689.1"/>
    <property type="molecule type" value="Genomic_DNA"/>
</dbReference>
<dbReference type="InterPro" id="IPR004181">
    <property type="entry name" value="Znf_MIZ"/>
</dbReference>
<keyword evidence="4 8" id="KW-0863">Zinc-finger</keyword>
<keyword evidence="7" id="KW-0539">Nucleus</keyword>
<feature type="compositionally biased region" description="Gly residues" evidence="9">
    <location>
        <begin position="106"/>
        <end position="155"/>
    </location>
</feature>
<dbReference type="InterPro" id="IPR057847">
    <property type="entry name" value="ZMIZ1/ZMIZ2_GBD-like"/>
</dbReference>
<accession>E0VE83</accession>
<feature type="region of interest" description="Disordered" evidence="9">
    <location>
        <begin position="656"/>
        <end position="719"/>
    </location>
</feature>
<evidence type="ECO:0000256" key="8">
    <source>
        <dbReference type="PROSITE-ProRule" id="PRU00452"/>
    </source>
</evidence>
<protein>
    <submittedName>
        <fullName evidence="11 12">Restnoic acid-induced protein, putative</fullName>
    </submittedName>
</protein>
<dbReference type="STRING" id="121224.E0VE83"/>
<keyword evidence="3" id="KW-0479">Metal-binding</keyword>
<reference evidence="11" key="1">
    <citation type="submission" date="2007-04" db="EMBL/GenBank/DDBJ databases">
        <title>Annotation of Pediculus humanus corporis strain USDA.</title>
        <authorList>
            <person name="Kirkness E."/>
            <person name="Hannick L."/>
            <person name="Hass B."/>
            <person name="Bruggner R."/>
            <person name="Lawson D."/>
            <person name="Bidwell S."/>
            <person name="Joardar V."/>
            <person name="Caler E."/>
            <person name="Walenz B."/>
            <person name="Inman J."/>
            <person name="Schobel S."/>
            <person name="Galinsky K."/>
            <person name="Amedeo P."/>
            <person name="Strausberg R."/>
        </authorList>
    </citation>
    <scope>NUCLEOTIDE SEQUENCE</scope>
    <source>
        <strain evidence="11">USDA</strain>
    </source>
</reference>
<gene>
    <name evidence="12" type="primary">8234046</name>
    <name evidence="11" type="ORF">Phum_PHUM129120</name>
</gene>
<feature type="compositionally biased region" description="Low complexity" evidence="9">
    <location>
        <begin position="661"/>
        <end position="677"/>
    </location>
</feature>
<evidence type="ECO:0000313" key="11">
    <source>
        <dbReference type="EMBL" id="EEB11689.1"/>
    </source>
</evidence>
<feature type="domain" description="SP-RING-type" evidence="10">
    <location>
        <begin position="436"/>
        <end position="517"/>
    </location>
</feature>
<feature type="compositionally biased region" description="Polar residues" evidence="9">
    <location>
        <begin position="165"/>
        <end position="189"/>
    </location>
</feature>
<evidence type="ECO:0000313" key="12">
    <source>
        <dbReference type="EnsemblMetazoa" id="PHUM129120-PA"/>
    </source>
</evidence>
<dbReference type="Gene3D" id="3.30.40.10">
    <property type="entry name" value="Zinc/RING finger domain, C3HC4 (zinc finger)"/>
    <property type="match status" value="1"/>
</dbReference>
<dbReference type="GeneID" id="8234046"/>
<evidence type="ECO:0000256" key="6">
    <source>
        <dbReference type="ARBA" id="ARBA00022843"/>
    </source>
</evidence>
<dbReference type="FunFam" id="3.30.40.10:FF:000012">
    <property type="entry name" value="Zinc finger MIZ domain-containing protein 2"/>
    <property type="match status" value="1"/>
</dbReference>